<name>A0AAV4C579_9GAST</name>
<comment type="caution">
    <text evidence="3">The sequence shown here is derived from an EMBL/GenBank/DDBJ whole genome shotgun (WGS) entry which is preliminary data.</text>
</comment>
<dbReference type="PANTHER" id="PTHR19143">
    <property type="entry name" value="FIBRINOGEN/TENASCIN/ANGIOPOEITIN"/>
    <property type="match status" value="1"/>
</dbReference>
<keyword evidence="1" id="KW-0732">Signal</keyword>
<protein>
    <submittedName>
        <fullName evidence="3">Fibrinogen related protein 12.1</fullName>
    </submittedName>
</protein>
<dbReference type="SUPFAM" id="SSF56496">
    <property type="entry name" value="Fibrinogen C-terminal domain-like"/>
    <property type="match status" value="1"/>
</dbReference>
<dbReference type="Gene3D" id="3.90.215.10">
    <property type="entry name" value="Gamma Fibrinogen, chain A, domain 1"/>
    <property type="match status" value="1"/>
</dbReference>
<evidence type="ECO:0000256" key="1">
    <source>
        <dbReference type="SAM" id="SignalP"/>
    </source>
</evidence>
<dbReference type="InterPro" id="IPR002181">
    <property type="entry name" value="Fibrinogen_a/b/g_C_dom"/>
</dbReference>
<keyword evidence="4" id="KW-1185">Reference proteome</keyword>
<reference evidence="3 4" key="1">
    <citation type="journal article" date="2021" name="Elife">
        <title>Chloroplast acquisition without the gene transfer in kleptoplastic sea slugs, Plakobranchus ocellatus.</title>
        <authorList>
            <person name="Maeda T."/>
            <person name="Takahashi S."/>
            <person name="Yoshida T."/>
            <person name="Shimamura S."/>
            <person name="Takaki Y."/>
            <person name="Nagai Y."/>
            <person name="Toyoda A."/>
            <person name="Suzuki Y."/>
            <person name="Arimoto A."/>
            <person name="Ishii H."/>
            <person name="Satoh N."/>
            <person name="Nishiyama T."/>
            <person name="Hasebe M."/>
            <person name="Maruyama T."/>
            <person name="Minagawa J."/>
            <person name="Obokata J."/>
            <person name="Shigenobu S."/>
        </authorList>
    </citation>
    <scope>NUCLEOTIDE SEQUENCE [LARGE SCALE GENOMIC DNA]</scope>
</reference>
<dbReference type="CDD" id="cd00087">
    <property type="entry name" value="FReD"/>
    <property type="match status" value="1"/>
</dbReference>
<dbReference type="Pfam" id="PF00147">
    <property type="entry name" value="Fibrinogen_C"/>
    <property type="match status" value="1"/>
</dbReference>
<dbReference type="AlphaFoldDB" id="A0AAV4C579"/>
<dbReference type="Proteomes" id="UP000735302">
    <property type="component" value="Unassembled WGS sequence"/>
</dbReference>
<organism evidence="3 4">
    <name type="scientific">Plakobranchus ocellatus</name>
    <dbReference type="NCBI Taxonomy" id="259542"/>
    <lineage>
        <taxon>Eukaryota</taxon>
        <taxon>Metazoa</taxon>
        <taxon>Spiralia</taxon>
        <taxon>Lophotrochozoa</taxon>
        <taxon>Mollusca</taxon>
        <taxon>Gastropoda</taxon>
        <taxon>Heterobranchia</taxon>
        <taxon>Euthyneura</taxon>
        <taxon>Panpulmonata</taxon>
        <taxon>Sacoglossa</taxon>
        <taxon>Placobranchoidea</taxon>
        <taxon>Plakobranchidae</taxon>
        <taxon>Plakobranchus</taxon>
    </lineage>
</organism>
<dbReference type="PROSITE" id="PS51406">
    <property type="entry name" value="FIBRINOGEN_C_2"/>
    <property type="match status" value="1"/>
</dbReference>
<evidence type="ECO:0000313" key="3">
    <source>
        <dbReference type="EMBL" id="GFO26143.1"/>
    </source>
</evidence>
<dbReference type="InterPro" id="IPR050373">
    <property type="entry name" value="Fibrinogen_C-term_domain"/>
</dbReference>
<proteinExistence type="predicted"/>
<gene>
    <name evidence="3" type="ORF">PoB_005264800</name>
</gene>
<sequence length="614" mass="68419">MANETVVTATLLVLYYISCSQGIELVFDRDIQVATEARIPCGVLHCVENVSPTSSVSDRTDAGSISNMTIFKKLPITSKEIDNEHKHGTLVASLTSDRPNVTQVTNGVKVSAILSSNRASMRLEMFKRDDCRADYTCQAEGLDSQGRTFLTTTTLMQQNQEDLGGNLVNDGNIALATSQQLLVQQLDAKLALVMTSLRQVEDRIEEKILSFERRLVDKIASATTDVRNQVQALDNISFERRLEDKLNALENRMEDKIANQVETLSRLDAKLSAMNKDYVQFGNPSTLLEKLSAFKCRLKREQQNSFSLVLEKIDARISSSAKQIVSNLTESVTEIISPDNDTFLASLAKMSSSQQVSFEAINKLEASMYDITNKTQSVLGGMLDQIEITKMQDFKSLIMSILSPSTCKKGMVLPLSQYPFPHPVIYTDGESGLKVAFLCDTLTDGGGWIIIQRRSTGNVDFYRDWATYKNGFGSLDDEFWLGNERIHTLTSNGTWELRVDLKYKGKSAFAHYSEFSIENEKSKYTLRIGQYNGNAGNSLEYHKGKPFTTFDRDNDDTSSENCAETQIGGWWYGACDTADLNSKWNGGADRGLEWNALTASSSASFSEMKIRRLG</sequence>
<feature type="signal peptide" evidence="1">
    <location>
        <begin position="1"/>
        <end position="22"/>
    </location>
</feature>
<dbReference type="SMART" id="SM00186">
    <property type="entry name" value="FBG"/>
    <property type="match status" value="1"/>
</dbReference>
<evidence type="ECO:0000313" key="4">
    <source>
        <dbReference type="Proteomes" id="UP000735302"/>
    </source>
</evidence>
<dbReference type="PANTHER" id="PTHR19143:SF458">
    <property type="entry name" value="FIBRINOGEN C-TERMINAL DOMAIN-CONTAINING PROTEIN-RELATED"/>
    <property type="match status" value="1"/>
</dbReference>
<dbReference type="GO" id="GO:0005615">
    <property type="term" value="C:extracellular space"/>
    <property type="evidence" value="ECO:0007669"/>
    <property type="project" value="TreeGrafter"/>
</dbReference>
<feature type="domain" description="Fibrinogen C-terminal" evidence="2">
    <location>
        <begin position="398"/>
        <end position="614"/>
    </location>
</feature>
<dbReference type="EMBL" id="BLXT01005793">
    <property type="protein sequence ID" value="GFO26143.1"/>
    <property type="molecule type" value="Genomic_DNA"/>
</dbReference>
<evidence type="ECO:0000259" key="2">
    <source>
        <dbReference type="PROSITE" id="PS51406"/>
    </source>
</evidence>
<accession>A0AAV4C579</accession>
<dbReference type="InterPro" id="IPR014716">
    <property type="entry name" value="Fibrinogen_a/b/g_C_1"/>
</dbReference>
<feature type="chain" id="PRO_5043853599" evidence="1">
    <location>
        <begin position="23"/>
        <end position="614"/>
    </location>
</feature>
<dbReference type="InterPro" id="IPR036056">
    <property type="entry name" value="Fibrinogen-like_C"/>
</dbReference>